<evidence type="ECO:0000313" key="2">
    <source>
        <dbReference type="Proteomes" id="UP000737402"/>
    </source>
</evidence>
<gene>
    <name evidence="1" type="ORF">JOC95_003518</name>
</gene>
<dbReference type="Proteomes" id="UP000737402">
    <property type="component" value="Unassembled WGS sequence"/>
</dbReference>
<organism evidence="1 2">
    <name type="scientific">Sutcliffiella tianshenii</name>
    <dbReference type="NCBI Taxonomy" id="1463404"/>
    <lineage>
        <taxon>Bacteria</taxon>
        <taxon>Bacillati</taxon>
        <taxon>Bacillota</taxon>
        <taxon>Bacilli</taxon>
        <taxon>Bacillales</taxon>
        <taxon>Bacillaceae</taxon>
        <taxon>Sutcliffiella</taxon>
    </lineage>
</organism>
<accession>A0ABS2P3U8</accession>
<dbReference type="EMBL" id="JAFBED010000009">
    <property type="protein sequence ID" value="MBM7621629.1"/>
    <property type="molecule type" value="Genomic_DNA"/>
</dbReference>
<proteinExistence type="predicted"/>
<comment type="caution">
    <text evidence="1">The sequence shown here is derived from an EMBL/GenBank/DDBJ whole genome shotgun (WGS) entry which is preliminary data.</text>
</comment>
<reference evidence="1 2" key="1">
    <citation type="submission" date="2021-01" db="EMBL/GenBank/DDBJ databases">
        <title>Genomic Encyclopedia of Type Strains, Phase IV (KMG-IV): sequencing the most valuable type-strain genomes for metagenomic binning, comparative biology and taxonomic classification.</title>
        <authorList>
            <person name="Goeker M."/>
        </authorList>
    </citation>
    <scope>NUCLEOTIDE SEQUENCE [LARGE SCALE GENOMIC DNA]</scope>
    <source>
        <strain evidence="1 2">DSM 25879</strain>
    </source>
</reference>
<name>A0ABS2P3U8_9BACI</name>
<sequence length="93" mass="10638">MQRRRGTGIDPKQALICPNDAVNDPKVEVIDPKPILIDRLYIHFQKDRRFASAPQTSKSKKNTGVQLFTLHSGPLSYVYIRNSTHHINPFRIA</sequence>
<evidence type="ECO:0000313" key="1">
    <source>
        <dbReference type="EMBL" id="MBM7621629.1"/>
    </source>
</evidence>
<dbReference type="RefSeq" id="WP_204418411.1">
    <property type="nucleotide sequence ID" value="NZ_JAFBED010000009.1"/>
</dbReference>
<protein>
    <submittedName>
        <fullName evidence="1">Uncharacterized protein</fullName>
    </submittedName>
</protein>
<keyword evidence="2" id="KW-1185">Reference proteome</keyword>